<keyword evidence="2" id="KW-1133">Transmembrane helix</keyword>
<gene>
    <name evidence="3" type="ORF">DSTB1V02_LOCUS13200</name>
</gene>
<evidence type="ECO:0000256" key="2">
    <source>
        <dbReference type="SAM" id="Phobius"/>
    </source>
</evidence>
<feature type="transmembrane region" description="Helical" evidence="2">
    <location>
        <begin position="212"/>
        <end position="235"/>
    </location>
</feature>
<keyword evidence="2" id="KW-0472">Membrane</keyword>
<keyword evidence="2" id="KW-0812">Transmembrane</keyword>
<dbReference type="AlphaFoldDB" id="A0A7R9AFV0"/>
<accession>A0A7R9AFV0</accession>
<dbReference type="EMBL" id="LR905381">
    <property type="protein sequence ID" value="CAD7253450.1"/>
    <property type="molecule type" value="Genomic_DNA"/>
</dbReference>
<name>A0A7R9AFV0_9CRUS</name>
<keyword evidence="4" id="KW-1185">Reference proteome</keyword>
<dbReference type="EMBL" id="CAJPEV010005864">
    <property type="protein sequence ID" value="CAG0903604.1"/>
    <property type="molecule type" value="Genomic_DNA"/>
</dbReference>
<dbReference type="Proteomes" id="UP000677054">
    <property type="component" value="Unassembled WGS sequence"/>
</dbReference>
<evidence type="ECO:0000313" key="4">
    <source>
        <dbReference type="Proteomes" id="UP000677054"/>
    </source>
</evidence>
<organism evidence="3">
    <name type="scientific">Darwinula stevensoni</name>
    <dbReference type="NCBI Taxonomy" id="69355"/>
    <lineage>
        <taxon>Eukaryota</taxon>
        <taxon>Metazoa</taxon>
        <taxon>Ecdysozoa</taxon>
        <taxon>Arthropoda</taxon>
        <taxon>Crustacea</taxon>
        <taxon>Oligostraca</taxon>
        <taxon>Ostracoda</taxon>
        <taxon>Podocopa</taxon>
        <taxon>Podocopida</taxon>
        <taxon>Darwinulocopina</taxon>
        <taxon>Darwinuloidea</taxon>
        <taxon>Darwinulidae</taxon>
        <taxon>Darwinula</taxon>
    </lineage>
</organism>
<feature type="transmembrane region" description="Helical" evidence="2">
    <location>
        <begin position="241"/>
        <end position="267"/>
    </location>
</feature>
<feature type="transmembrane region" description="Helical" evidence="2">
    <location>
        <begin position="134"/>
        <end position="153"/>
    </location>
</feature>
<sequence length="320" mass="36452">MGFNRSAQKRGGEERMGMSQYPVRSPTRDYELSTPFRSSVHLNALSVEKTGKTVEDESGRKPFDNFGDLLGEDLAWLLWQGEYTFSYSFASHQACFEYYDREIEAGGFTKTPLRLPRYASNVSKEVEGERGRPNIPVMVCYIFLFVMNVITMARGYEQRPGIHDHISEEAFTNLLICSMVFYLMFIIFDSLLIHGVRKMKRKRMIPWMCMDFLALIAGAILFVVIFISLIVILVATNNVLIFTLFMIVVVVFFIAYSIGIHFFLVVYSHFKELGNPERFGAIWGDGGDQGVEINQEIWNVSRVKWGRLTGGGGISLSLSM</sequence>
<feature type="region of interest" description="Disordered" evidence="1">
    <location>
        <begin position="1"/>
        <end position="28"/>
    </location>
</feature>
<proteinExistence type="predicted"/>
<protein>
    <submittedName>
        <fullName evidence="3">Uncharacterized protein</fullName>
    </submittedName>
</protein>
<reference evidence="3" key="1">
    <citation type="submission" date="2020-11" db="EMBL/GenBank/DDBJ databases">
        <authorList>
            <person name="Tran Van P."/>
        </authorList>
    </citation>
    <scope>NUCLEOTIDE SEQUENCE</scope>
</reference>
<evidence type="ECO:0000313" key="3">
    <source>
        <dbReference type="EMBL" id="CAD7253450.1"/>
    </source>
</evidence>
<feature type="transmembrane region" description="Helical" evidence="2">
    <location>
        <begin position="173"/>
        <end position="192"/>
    </location>
</feature>
<evidence type="ECO:0000256" key="1">
    <source>
        <dbReference type="SAM" id="MobiDB-lite"/>
    </source>
</evidence>